<sequence length="1000" mass="113745">MTYEYIYSGTLPADALTYVKRQADNDLYEGLKAGQFCYVLNSRQTGKSSLRVQVMRRLEADGVACAVIDLSMDGTQHVTLDQWYANIVRSLARDFELDINLRTWWRERSMIFAVRRLREFLEEVLLQQVTQNIVIFIDEIDSVLSLDFPTDDFFAFIRACYNQRVDKSDYQRLTFALLGVATPSDLIQDKKRTPFNIGQAIQLYGFQLHEAQGLAEGLQGKISNPQDVLKQVLYWSGGQPFLTQKLCKLLLDSVSTIPTGGEVGWVDKLVRSQVIDDWKSHDNPEHLKTIRDRLLKNEQRAGRLLGLYQEILQRGEIASDDSSEQIELRLSGLVVEKQGKLKIYNRIYQAVFNQNWVDKKLANLRPYSKEITAWLESDGQDTSRLLGGQQLQDALRWALGKSLSHQDYQFLTTSQEWEKREFKKALEEIQRYSEARRQGKLNPALAATTKETIYESLQHLTPESFKHIVSNLELDLRVFNQTLSMMDTLIDREGFDSIFNEMLRSITFKTGEILQADRTTIFLLDEAKNELWSIVAKGEGGDSEEIRVPADKGIAGYVAQTKKTVNIPYDLYDDTRSNTAKQWDTKTGYRTYTMLALPLLDEHGDLVAVVQLLNKLKQPPVLDAPLADKINIKGFTLEDEKLFAQFARSIQMILKSSRLFYKAAQKQRIASALINATQSLGKSSLDLEETLNKVMNQAQELMSADRSTVWMLDEEQDELWTKITVADGTLKEIRIPKGAGFAGQVVTTKQPLIIPFDLYDHPNSETAKKTDSKTGYRTCSLLGMPVFNADNQLIAVTQLINKKKQGNFTPYNPADWPNPPDCWKASFDRRDQDLMEAFNIQAGVALQNAKLFSKVKQQQLEQRDLVFNVSSGVIFTNKTGQIILANDHAKDFIGLKDIEEKSLRDLLHIKEGNFAQWFDLALVAKNEEERRQDYSAQTLVSHNTQAEHSVNLCIISCPDASDVNQISTILVIINDSGDEKQKQDQQKLVRSVSRVGNPYG</sequence>
<feature type="domain" description="GAF" evidence="2">
    <location>
        <begin position="494"/>
        <end position="664"/>
    </location>
</feature>
<reference evidence="4" key="1">
    <citation type="submission" date="2016-10" db="EMBL/GenBank/DDBJ databases">
        <title>Comparative genomics uncovers the prolific and rare metabolic potential of the cyanobacterial genus Moorea.</title>
        <authorList>
            <person name="Leao T."/>
            <person name="Castelao G."/>
            <person name="Korobeynikov A."/>
            <person name="Monroe E.A."/>
            <person name="Podell S."/>
            <person name="Glukhov E."/>
            <person name="Allen E."/>
            <person name="Gerwick W.H."/>
            <person name="Gerwick L."/>
        </authorList>
    </citation>
    <scope>NUCLEOTIDE SEQUENCE [LARGE SCALE GENOMIC DNA]</scope>
    <source>
        <strain evidence="4">PAL-8-15-08-1</strain>
    </source>
</reference>
<protein>
    <recommendedName>
        <fullName evidence="2">GAF domain-containing protein</fullName>
    </recommendedName>
</protein>
<evidence type="ECO:0000256" key="1">
    <source>
        <dbReference type="SAM" id="MobiDB-lite"/>
    </source>
</evidence>
<dbReference type="KEGG" id="mpro:BJP34_30260"/>
<gene>
    <name evidence="3" type="ORF">BJP34_30260</name>
</gene>
<dbReference type="Proteomes" id="UP000177870">
    <property type="component" value="Chromosome"/>
</dbReference>
<dbReference type="SMART" id="SM00065">
    <property type="entry name" value="GAF"/>
    <property type="match status" value="2"/>
</dbReference>
<dbReference type="Gene3D" id="3.30.450.40">
    <property type="match status" value="2"/>
</dbReference>
<dbReference type="PANTHER" id="PTHR43155:SF2">
    <property type="entry name" value="CYCLIC DI-GMP PHOSPHODIESTERASE PA4108"/>
    <property type="match status" value="1"/>
</dbReference>
<evidence type="ECO:0000313" key="4">
    <source>
        <dbReference type="Proteomes" id="UP000177870"/>
    </source>
</evidence>
<evidence type="ECO:0000259" key="2">
    <source>
        <dbReference type="SMART" id="SM00065"/>
    </source>
</evidence>
<dbReference type="SUPFAM" id="SSF55781">
    <property type="entry name" value="GAF domain-like"/>
    <property type="match status" value="2"/>
</dbReference>
<dbReference type="InterPro" id="IPR003018">
    <property type="entry name" value="GAF"/>
</dbReference>
<dbReference type="AlphaFoldDB" id="A0A1D8U0F7"/>
<dbReference type="InterPro" id="IPR029016">
    <property type="entry name" value="GAF-like_dom_sf"/>
</dbReference>
<dbReference type="PANTHER" id="PTHR43155">
    <property type="entry name" value="CYCLIC DI-GMP PHOSPHODIESTERASE PA4108-RELATED"/>
    <property type="match status" value="1"/>
</dbReference>
<proteinExistence type="predicted"/>
<dbReference type="STRING" id="1458985.BJP34_30260"/>
<dbReference type="SUPFAM" id="SSF52540">
    <property type="entry name" value="P-loop containing nucleoside triphosphate hydrolases"/>
    <property type="match status" value="1"/>
</dbReference>
<feature type="domain" description="GAF" evidence="2">
    <location>
        <begin position="686"/>
        <end position="856"/>
    </location>
</feature>
<dbReference type="Pfam" id="PF01590">
    <property type="entry name" value="GAF"/>
    <property type="match status" value="2"/>
</dbReference>
<evidence type="ECO:0000313" key="3">
    <source>
        <dbReference type="EMBL" id="AOX03156.1"/>
    </source>
</evidence>
<dbReference type="RefSeq" id="WP_070395545.1">
    <property type="nucleotide sequence ID" value="NZ_CP017599.1"/>
</dbReference>
<dbReference type="InterPro" id="IPR027417">
    <property type="entry name" value="P-loop_NTPase"/>
</dbReference>
<dbReference type="Gene3D" id="3.40.50.300">
    <property type="entry name" value="P-loop containing nucleotide triphosphate hydrolases"/>
    <property type="match status" value="1"/>
</dbReference>
<accession>A0A1D8U0F7</accession>
<organism evidence="3 4">
    <name type="scientific">Moorena producens PAL-8-15-08-1</name>
    <dbReference type="NCBI Taxonomy" id="1458985"/>
    <lineage>
        <taxon>Bacteria</taxon>
        <taxon>Bacillati</taxon>
        <taxon>Cyanobacteriota</taxon>
        <taxon>Cyanophyceae</taxon>
        <taxon>Coleofasciculales</taxon>
        <taxon>Coleofasciculaceae</taxon>
        <taxon>Moorena</taxon>
    </lineage>
</organism>
<dbReference type="Pfam" id="PF14516">
    <property type="entry name" value="AAA_35"/>
    <property type="match status" value="1"/>
</dbReference>
<dbReference type="EMBL" id="CP017599">
    <property type="protein sequence ID" value="AOX03156.1"/>
    <property type="molecule type" value="Genomic_DNA"/>
</dbReference>
<feature type="region of interest" description="Disordered" evidence="1">
    <location>
        <begin position="981"/>
        <end position="1000"/>
    </location>
</feature>
<name>A0A1D8U0F7_9CYAN</name>